<gene>
    <name evidence="2" type="ordered locus">TTX_0004</name>
</gene>
<dbReference type="STRING" id="768679.TTX_0004"/>
<dbReference type="Gene3D" id="3.60.15.10">
    <property type="entry name" value="Ribonuclease Z/Hydroxyacylglutathione hydrolase-like"/>
    <property type="match status" value="1"/>
</dbReference>
<dbReference type="GeneID" id="11263009"/>
<dbReference type="EMBL" id="FN869859">
    <property type="protein sequence ID" value="CCC80682.1"/>
    <property type="molecule type" value="Genomic_DNA"/>
</dbReference>
<dbReference type="OrthoDB" id="197151at2157"/>
<dbReference type="Proteomes" id="UP000002654">
    <property type="component" value="Chromosome"/>
</dbReference>
<name>G4RQ45_THETK</name>
<dbReference type="eggNOG" id="arCOG00505">
    <property type="taxonomic scope" value="Archaea"/>
</dbReference>
<dbReference type="InterPro" id="IPR001279">
    <property type="entry name" value="Metallo-B-lactamas"/>
</dbReference>
<feature type="domain" description="Metallo-beta-lactamase" evidence="1">
    <location>
        <begin position="13"/>
        <end position="188"/>
    </location>
</feature>
<dbReference type="HOGENOM" id="CLU_061385_0_0_2"/>
<proteinExistence type="predicted"/>
<sequence length="262" mass="29632">MEFIKRYIQGQHIITTYVLHIGDIKVAVDPGPPNSFTHTDADIIICTHIHNDHCGAAGHTKRPVYVHERYVRHLVDPSRLWQATRETLGPIADLFGQPVGATEVRPLRDGERLFDAIDVYFTPGHAPHHVMFYYRDGGILFVGDGAGVYVPEIDAIFPTTPAPFKYEEYLRSLNRVSSIGAQSLCFPHFTCTENVDLIRRHMEQISLWREIAREVAEEGGNVDELARRLVREDENAAKVAERGGLLFDFFLRQTLVGLLQTA</sequence>
<reference evidence="2 3" key="1">
    <citation type="journal article" date="2011" name="PLoS ONE">
        <title>The complete genome sequence of Thermoproteus tenax: a physiologically versatile member of the Crenarchaeota.</title>
        <authorList>
            <person name="Siebers B."/>
            <person name="Zaparty M."/>
            <person name="Raddatz G."/>
            <person name="Tjaden B."/>
            <person name="Albers S.V."/>
            <person name="Bell S.D."/>
            <person name="Blombach F."/>
            <person name="Kletzin A."/>
            <person name="Kyrpides N."/>
            <person name="Lanz C."/>
            <person name="Plagens A."/>
            <person name="Rampp M."/>
            <person name="Rosinus A."/>
            <person name="von Jan M."/>
            <person name="Makarova K.S."/>
            <person name="Klenk H.P."/>
            <person name="Schuster S.C."/>
            <person name="Hensel R."/>
        </authorList>
    </citation>
    <scope>NUCLEOTIDE SEQUENCE [LARGE SCALE GENOMIC DNA]</scope>
    <source>
        <strain evidence="3">ATCC 35583 / DSM 2078 / JCM 9277 / NBRC 100435 / Kra 1</strain>
    </source>
</reference>
<organism evidence="2 3">
    <name type="scientific">Thermoproteus tenax (strain ATCC 35583 / DSM 2078 / JCM 9277 / NBRC 100435 / Kra 1)</name>
    <dbReference type="NCBI Taxonomy" id="768679"/>
    <lineage>
        <taxon>Archaea</taxon>
        <taxon>Thermoproteota</taxon>
        <taxon>Thermoprotei</taxon>
        <taxon>Thermoproteales</taxon>
        <taxon>Thermoproteaceae</taxon>
        <taxon>Thermoproteus</taxon>
    </lineage>
</organism>
<dbReference type="PATRIC" id="fig|768679.9.peg.4"/>
<dbReference type="PANTHER" id="PTHR42951:SF4">
    <property type="entry name" value="ACYL-COENZYME A THIOESTERASE MBLAC2"/>
    <property type="match status" value="1"/>
</dbReference>
<evidence type="ECO:0000313" key="2">
    <source>
        <dbReference type="EMBL" id="CCC80682.1"/>
    </source>
</evidence>
<dbReference type="InterPro" id="IPR036866">
    <property type="entry name" value="RibonucZ/Hydroxyglut_hydro"/>
</dbReference>
<evidence type="ECO:0000259" key="1">
    <source>
        <dbReference type="SMART" id="SM00849"/>
    </source>
</evidence>
<protein>
    <submittedName>
        <fullName evidence="2">Metallo-beta-lactamase family protein</fullName>
    </submittedName>
</protein>
<dbReference type="PANTHER" id="PTHR42951">
    <property type="entry name" value="METALLO-BETA-LACTAMASE DOMAIN-CONTAINING"/>
    <property type="match status" value="1"/>
</dbReference>
<dbReference type="PaxDb" id="768679-TTX_0004"/>
<dbReference type="RefSeq" id="WP_014125940.1">
    <property type="nucleotide sequence ID" value="NC_016070.1"/>
</dbReference>
<dbReference type="SMART" id="SM00849">
    <property type="entry name" value="Lactamase_B"/>
    <property type="match status" value="1"/>
</dbReference>
<dbReference type="AlphaFoldDB" id="G4RQ45"/>
<accession>G4RQ45</accession>
<dbReference type="InterPro" id="IPR050855">
    <property type="entry name" value="NDM-1-like"/>
</dbReference>
<keyword evidence="3" id="KW-1185">Reference proteome</keyword>
<dbReference type="Pfam" id="PF00753">
    <property type="entry name" value="Lactamase_B"/>
    <property type="match status" value="1"/>
</dbReference>
<evidence type="ECO:0000313" key="3">
    <source>
        <dbReference type="Proteomes" id="UP000002654"/>
    </source>
</evidence>
<dbReference type="KEGG" id="ttn:TTX_0004"/>
<dbReference type="SUPFAM" id="SSF56281">
    <property type="entry name" value="Metallo-hydrolase/oxidoreductase"/>
    <property type="match status" value="1"/>
</dbReference>